<dbReference type="InterPro" id="IPR000209">
    <property type="entry name" value="Peptidase_S8/S53_dom"/>
</dbReference>
<dbReference type="AlphaFoldDB" id="A0A0F9J301"/>
<keyword evidence="3" id="KW-0720">Serine protease</keyword>
<dbReference type="SUPFAM" id="SSF52743">
    <property type="entry name" value="Subtilisin-like"/>
    <property type="match status" value="1"/>
</dbReference>
<dbReference type="PROSITE" id="PS51892">
    <property type="entry name" value="SUBTILASE"/>
    <property type="match status" value="1"/>
</dbReference>
<reference evidence="5" key="1">
    <citation type="journal article" date="2015" name="Nature">
        <title>Complex archaea that bridge the gap between prokaryotes and eukaryotes.</title>
        <authorList>
            <person name="Spang A."/>
            <person name="Saw J.H."/>
            <person name="Jorgensen S.L."/>
            <person name="Zaremba-Niedzwiedzka K."/>
            <person name="Martijn J."/>
            <person name="Lind A.E."/>
            <person name="van Eijk R."/>
            <person name="Schleper C."/>
            <person name="Guy L."/>
            <person name="Ettema T.J."/>
        </authorList>
    </citation>
    <scope>NUCLEOTIDE SEQUENCE</scope>
</reference>
<keyword evidence="1" id="KW-0645">Protease</keyword>
<dbReference type="GO" id="GO:0006508">
    <property type="term" value="P:proteolysis"/>
    <property type="evidence" value="ECO:0007669"/>
    <property type="project" value="UniProtKB-KW"/>
</dbReference>
<feature type="domain" description="Peptidase S8/S53" evidence="4">
    <location>
        <begin position="134"/>
        <end position="476"/>
    </location>
</feature>
<evidence type="ECO:0000256" key="2">
    <source>
        <dbReference type="ARBA" id="ARBA00022801"/>
    </source>
</evidence>
<sequence length="498" mass="50666">MTVRVWGFYTSRFERSSSFFSAAGVSLAVVMVLSLASAPALAGVYVEAAADPFVTWIGSVTSQGDAAMQADLARSTYSVDGSGIKIGVISDSYNANAGAAANVAAGDLPGVGNPNGYGTAVTVVKEHAGMSDEGRAMLQIIHDVAPGAQLYFHSAFNSPGAVGTPPSTTIANAIDALVSQGVDIIVDDVGILTQARFQDGAAAQSVDAAKAAGIAYFSSAGNADNNATRVTYAGGVGGTVNWGTNDGLEISFSGFGRLMVQWSDPYQTVSGAAAVTDFAVEITDTTGATTHLVINANNASDDPYEFVAIVGPAGPIGIRVRHLSGSTDDLVQVSTFDGFGITDVDDTNHQTINGHAAALGGVAVAAHLHSVPGSVESFSSRGPTDIFFDTAGNAVNVSRATPLLTAPDGVATSVGGFSPFFGTSAAAPHAAAVAALMLERADDLAFPMTVDELYQFLYDEAVDIETVGFDNLSGYGRIDAFAAVGAVPEPATLLVLAI</sequence>
<organism evidence="5">
    <name type="scientific">marine sediment metagenome</name>
    <dbReference type="NCBI Taxonomy" id="412755"/>
    <lineage>
        <taxon>unclassified sequences</taxon>
        <taxon>metagenomes</taxon>
        <taxon>ecological metagenomes</taxon>
    </lineage>
</organism>
<feature type="non-terminal residue" evidence="5">
    <location>
        <position position="498"/>
    </location>
</feature>
<comment type="caution">
    <text evidence="5">The sequence shown here is derived from an EMBL/GenBank/DDBJ whole genome shotgun (WGS) entry which is preliminary data.</text>
</comment>
<evidence type="ECO:0000259" key="4">
    <source>
        <dbReference type="Pfam" id="PF00082"/>
    </source>
</evidence>
<accession>A0A0F9J301</accession>
<name>A0A0F9J301_9ZZZZ</name>
<dbReference type="GO" id="GO:0004252">
    <property type="term" value="F:serine-type endopeptidase activity"/>
    <property type="evidence" value="ECO:0007669"/>
    <property type="project" value="InterPro"/>
</dbReference>
<proteinExistence type="predicted"/>
<keyword evidence="2" id="KW-0378">Hydrolase</keyword>
<evidence type="ECO:0000256" key="1">
    <source>
        <dbReference type="ARBA" id="ARBA00022670"/>
    </source>
</evidence>
<dbReference type="Pfam" id="PF00082">
    <property type="entry name" value="Peptidase_S8"/>
    <property type="match status" value="1"/>
</dbReference>
<dbReference type="InterPro" id="IPR036852">
    <property type="entry name" value="Peptidase_S8/S53_dom_sf"/>
</dbReference>
<gene>
    <name evidence="5" type="ORF">LCGC14_1805930</name>
</gene>
<dbReference type="EMBL" id="LAZR01017467">
    <property type="protein sequence ID" value="KKM00291.1"/>
    <property type="molecule type" value="Genomic_DNA"/>
</dbReference>
<evidence type="ECO:0000256" key="3">
    <source>
        <dbReference type="ARBA" id="ARBA00022825"/>
    </source>
</evidence>
<evidence type="ECO:0000313" key="5">
    <source>
        <dbReference type="EMBL" id="KKM00291.1"/>
    </source>
</evidence>
<protein>
    <recommendedName>
        <fullName evidence="4">Peptidase S8/S53 domain-containing protein</fullName>
    </recommendedName>
</protein>
<dbReference type="PROSITE" id="PS00138">
    <property type="entry name" value="SUBTILASE_SER"/>
    <property type="match status" value="1"/>
</dbReference>
<dbReference type="Gene3D" id="3.40.50.200">
    <property type="entry name" value="Peptidase S8/S53 domain"/>
    <property type="match status" value="2"/>
</dbReference>
<dbReference type="InterPro" id="IPR023828">
    <property type="entry name" value="Peptidase_S8_Ser-AS"/>
</dbReference>